<evidence type="ECO:0000256" key="4">
    <source>
        <dbReference type="ARBA" id="ARBA00023186"/>
    </source>
</evidence>
<dbReference type="HOGENOM" id="CLU_077636_3_2_0"/>
<dbReference type="NCBIfam" id="TIGR02273">
    <property type="entry name" value="16S_RimM"/>
    <property type="match status" value="1"/>
</dbReference>
<dbReference type="InterPro" id="IPR009000">
    <property type="entry name" value="Transl_B-barrel_sf"/>
</dbReference>
<dbReference type="InterPro" id="IPR056792">
    <property type="entry name" value="PRC_RimM"/>
</dbReference>
<reference evidence="9 10" key="1">
    <citation type="submission" date="2011-09" db="EMBL/GenBank/DDBJ databases">
        <title>The permanent draft genome of Caldithrix abyssi DSM 13497.</title>
        <authorList>
            <consortium name="US DOE Joint Genome Institute (JGI-PGF)"/>
            <person name="Lucas S."/>
            <person name="Han J."/>
            <person name="Lapidus A."/>
            <person name="Bruce D."/>
            <person name="Goodwin L."/>
            <person name="Pitluck S."/>
            <person name="Peters L."/>
            <person name="Kyrpides N."/>
            <person name="Mavromatis K."/>
            <person name="Ivanova N."/>
            <person name="Mikhailova N."/>
            <person name="Chertkov O."/>
            <person name="Detter J.C."/>
            <person name="Tapia R."/>
            <person name="Han C."/>
            <person name="Land M."/>
            <person name="Hauser L."/>
            <person name="Markowitz V."/>
            <person name="Cheng J.-F."/>
            <person name="Hugenholtz P."/>
            <person name="Woyke T."/>
            <person name="Wu D."/>
            <person name="Spring S."/>
            <person name="Brambilla E."/>
            <person name="Klenk H.-P."/>
            <person name="Eisen J.A."/>
        </authorList>
    </citation>
    <scope>NUCLEOTIDE SEQUENCE [LARGE SCALE GENOMIC DNA]</scope>
    <source>
        <strain evidence="9 10">DSM 13497</strain>
    </source>
</reference>
<keyword evidence="3 5" id="KW-0698">rRNA processing</keyword>
<evidence type="ECO:0000256" key="1">
    <source>
        <dbReference type="ARBA" id="ARBA00022490"/>
    </source>
</evidence>
<evidence type="ECO:0000256" key="5">
    <source>
        <dbReference type="HAMAP-Rule" id="MF_00014"/>
    </source>
</evidence>
<comment type="subcellular location">
    <subcellularLocation>
        <location evidence="5">Cytoplasm</location>
    </subcellularLocation>
</comment>
<dbReference type="AlphaFoldDB" id="H1XUW6"/>
<comment type="function">
    <text evidence="5">An accessory protein needed during the final step in the assembly of 30S ribosomal subunit, possibly for assembly of the head region. Essential for efficient processing of 16S rRNA. May be needed both before and after RbfA during the maturation of 16S rRNA. It has affinity for free ribosomal 30S subunits but not for 70S ribosomes.</text>
</comment>
<keyword evidence="4 5" id="KW-0143">Chaperone</keyword>
<comment type="similarity">
    <text evidence="5">Belongs to the RimM family.</text>
</comment>
<dbReference type="Gene3D" id="2.30.30.240">
    <property type="entry name" value="PRC-barrel domain"/>
    <property type="match status" value="1"/>
</dbReference>
<evidence type="ECO:0000313" key="8">
    <source>
        <dbReference type="EMBL" id="APF17571.1"/>
    </source>
</evidence>
<dbReference type="KEGG" id="caby:Cabys_820"/>
<dbReference type="EMBL" id="CM001402">
    <property type="protein sequence ID" value="EHO41665.1"/>
    <property type="molecule type" value="Genomic_DNA"/>
</dbReference>
<evidence type="ECO:0000313" key="9">
    <source>
        <dbReference type="EMBL" id="EHO41665.1"/>
    </source>
</evidence>
<dbReference type="STRING" id="880073.Cabys_820"/>
<dbReference type="EMBL" id="CP018099">
    <property type="protein sequence ID" value="APF17571.1"/>
    <property type="molecule type" value="Genomic_DNA"/>
</dbReference>
<dbReference type="RefSeq" id="WP_006928832.1">
    <property type="nucleotide sequence ID" value="NZ_CM001402.1"/>
</dbReference>
<dbReference type="InterPro" id="IPR011033">
    <property type="entry name" value="PRC_barrel-like_sf"/>
</dbReference>
<dbReference type="Pfam" id="PF24986">
    <property type="entry name" value="PRC_RimM"/>
    <property type="match status" value="1"/>
</dbReference>
<dbReference type="GO" id="GO:0005737">
    <property type="term" value="C:cytoplasm"/>
    <property type="evidence" value="ECO:0007669"/>
    <property type="project" value="UniProtKB-SubCell"/>
</dbReference>
<keyword evidence="1 5" id="KW-0963">Cytoplasm</keyword>
<reference evidence="8 11" key="2">
    <citation type="submission" date="2016-11" db="EMBL/GenBank/DDBJ databases">
        <title>Genomic analysis of Caldithrix abyssi and proposal of a novel bacterial phylum Caldithrichaeota.</title>
        <authorList>
            <person name="Kublanov I."/>
            <person name="Sigalova O."/>
            <person name="Gavrilov S."/>
            <person name="Lebedinsky A."/>
            <person name="Ivanova N."/>
            <person name="Daum C."/>
            <person name="Reddy T."/>
            <person name="Klenk H.P."/>
            <person name="Goker M."/>
            <person name="Reva O."/>
            <person name="Miroshnichenko M."/>
            <person name="Kyprides N."/>
            <person name="Woyke T."/>
            <person name="Gelfand M."/>
        </authorList>
    </citation>
    <scope>NUCLEOTIDE SEQUENCE [LARGE SCALE GENOMIC DNA]</scope>
    <source>
        <strain evidence="8 11">LF13</strain>
    </source>
</reference>
<dbReference type="FunCoup" id="H1XUW6">
    <property type="interactions" value="414"/>
</dbReference>
<dbReference type="SUPFAM" id="SSF50346">
    <property type="entry name" value="PRC-barrel domain"/>
    <property type="match status" value="1"/>
</dbReference>
<proteinExistence type="inferred from homology"/>
<comment type="subunit">
    <text evidence="5">Binds ribosomal protein uS19.</text>
</comment>
<evidence type="ECO:0000313" key="10">
    <source>
        <dbReference type="Proteomes" id="UP000004671"/>
    </source>
</evidence>
<dbReference type="HAMAP" id="MF_00014">
    <property type="entry name" value="Ribosome_mat_RimM"/>
    <property type="match status" value="1"/>
</dbReference>
<sequence length="167" mass="19051">MFVVGRVLKPQGINGSVKVEIITSFPEHFMDLKKVYVQKENKKQAYSIEQVRLSNRFVFIKFAEVNSIEEAETLRNQYLYITGDDLMPLGEDEYYIHDLLGLKVFDEAGTYLGVIKDVLTYTANDVYVLHTEDGREVLLPAIKSVVKKVDVQAGVMTIHLMEGLFDL</sequence>
<evidence type="ECO:0000259" key="7">
    <source>
        <dbReference type="Pfam" id="PF24986"/>
    </source>
</evidence>
<dbReference type="InterPro" id="IPR036976">
    <property type="entry name" value="RimM_N_sf"/>
</dbReference>
<protein>
    <recommendedName>
        <fullName evidence="5">Ribosome maturation factor RimM</fullName>
    </recommendedName>
</protein>
<dbReference type="PANTHER" id="PTHR33692:SF1">
    <property type="entry name" value="RIBOSOME MATURATION FACTOR RIMM"/>
    <property type="match status" value="1"/>
</dbReference>
<dbReference type="InterPro" id="IPR011961">
    <property type="entry name" value="RimM"/>
</dbReference>
<dbReference type="GO" id="GO:0005840">
    <property type="term" value="C:ribosome"/>
    <property type="evidence" value="ECO:0007669"/>
    <property type="project" value="InterPro"/>
</dbReference>
<dbReference type="SUPFAM" id="SSF50447">
    <property type="entry name" value="Translation proteins"/>
    <property type="match status" value="1"/>
</dbReference>
<name>H1XUW6_CALAY</name>
<dbReference type="GO" id="GO:0006364">
    <property type="term" value="P:rRNA processing"/>
    <property type="evidence" value="ECO:0007669"/>
    <property type="project" value="UniProtKB-UniRule"/>
</dbReference>
<comment type="domain">
    <text evidence="5">The PRC barrel domain binds ribosomal protein uS19.</text>
</comment>
<dbReference type="eggNOG" id="COG0806">
    <property type="taxonomic scope" value="Bacteria"/>
</dbReference>
<feature type="domain" description="RimM N-terminal" evidence="6">
    <location>
        <begin position="3"/>
        <end position="83"/>
    </location>
</feature>
<dbReference type="PaxDb" id="880073-Calab_2053"/>
<keyword evidence="2 5" id="KW-0690">Ribosome biogenesis</keyword>
<dbReference type="Proteomes" id="UP000183868">
    <property type="component" value="Chromosome"/>
</dbReference>
<gene>
    <name evidence="5 8" type="primary">rimM</name>
    <name evidence="8" type="ORF">Cabys_820</name>
    <name evidence="9" type="ORF">Calab_2053</name>
</gene>
<dbReference type="GO" id="GO:0042274">
    <property type="term" value="P:ribosomal small subunit biogenesis"/>
    <property type="evidence" value="ECO:0007669"/>
    <property type="project" value="UniProtKB-UniRule"/>
</dbReference>
<evidence type="ECO:0000256" key="3">
    <source>
        <dbReference type="ARBA" id="ARBA00022552"/>
    </source>
</evidence>
<evidence type="ECO:0000313" key="11">
    <source>
        <dbReference type="Proteomes" id="UP000183868"/>
    </source>
</evidence>
<keyword evidence="10" id="KW-1185">Reference proteome</keyword>
<organism evidence="9 10">
    <name type="scientific">Caldithrix abyssi DSM 13497</name>
    <dbReference type="NCBI Taxonomy" id="880073"/>
    <lineage>
        <taxon>Bacteria</taxon>
        <taxon>Pseudomonadati</taxon>
        <taxon>Calditrichota</taxon>
        <taxon>Calditrichia</taxon>
        <taxon>Calditrichales</taxon>
        <taxon>Calditrichaceae</taxon>
        <taxon>Caldithrix</taxon>
    </lineage>
</organism>
<evidence type="ECO:0000256" key="2">
    <source>
        <dbReference type="ARBA" id="ARBA00022517"/>
    </source>
</evidence>
<evidence type="ECO:0000259" key="6">
    <source>
        <dbReference type="Pfam" id="PF01782"/>
    </source>
</evidence>
<dbReference type="OrthoDB" id="9810331at2"/>
<feature type="domain" description="Ribosome maturation factor RimM PRC barrel" evidence="7">
    <location>
        <begin position="97"/>
        <end position="164"/>
    </location>
</feature>
<dbReference type="InterPro" id="IPR002676">
    <property type="entry name" value="RimM_N"/>
</dbReference>
<dbReference type="Gene3D" id="2.40.30.60">
    <property type="entry name" value="RimM"/>
    <property type="match status" value="1"/>
</dbReference>
<dbReference type="PANTHER" id="PTHR33692">
    <property type="entry name" value="RIBOSOME MATURATION FACTOR RIMM"/>
    <property type="match status" value="1"/>
</dbReference>
<accession>H1XUW6</accession>
<dbReference type="Proteomes" id="UP000004671">
    <property type="component" value="Chromosome"/>
</dbReference>
<dbReference type="GO" id="GO:0043022">
    <property type="term" value="F:ribosome binding"/>
    <property type="evidence" value="ECO:0007669"/>
    <property type="project" value="InterPro"/>
</dbReference>
<dbReference type="InParanoid" id="H1XUW6"/>
<dbReference type="Pfam" id="PF01782">
    <property type="entry name" value="RimM"/>
    <property type="match status" value="1"/>
</dbReference>